<evidence type="ECO:0000313" key="2">
    <source>
        <dbReference type="Proteomes" id="UP000830401"/>
    </source>
</evidence>
<geneLocation type="plasmid" evidence="1 2">
    <name>unnamed6</name>
</geneLocation>
<gene>
    <name evidence="1" type="ORF">MUN86_29260</name>
</gene>
<dbReference type="EMBL" id="CP095067">
    <property type="protein sequence ID" value="UOQ69598.1"/>
    <property type="molecule type" value="Genomic_DNA"/>
</dbReference>
<sequence length="130" mass="14149">MNMTIINRLLCGLGLLAMGCKEGVENPTVTSETCAAGLPTVKTVKNVEGRILFDAALRQYCIYRALPGTIDEMDMGVLCGTLPAPLQQVESKVVFSGTYTPYDQVRPAAPVGTHYYYLEVTQGKVQTNEE</sequence>
<dbReference type="Proteomes" id="UP000830401">
    <property type="component" value="Plasmid unnamed6"/>
</dbReference>
<accession>A0ABY4GF75</accession>
<evidence type="ECO:0000313" key="1">
    <source>
        <dbReference type="EMBL" id="UOQ69598.1"/>
    </source>
</evidence>
<protein>
    <recommendedName>
        <fullName evidence="3">Lipoprotein</fullName>
    </recommendedName>
</protein>
<keyword evidence="1" id="KW-0614">Plasmid</keyword>
<proteinExistence type="predicted"/>
<evidence type="ECO:0008006" key="3">
    <source>
        <dbReference type="Google" id="ProtNLM"/>
    </source>
</evidence>
<keyword evidence="2" id="KW-1185">Reference proteome</keyword>
<dbReference type="RefSeq" id="WP_245127444.1">
    <property type="nucleotide sequence ID" value="NZ_CP095067.1"/>
</dbReference>
<name>A0ABY4GF75_9BACT</name>
<reference evidence="1" key="1">
    <citation type="submission" date="2022-04" db="EMBL/GenBank/DDBJ databases">
        <title>Hymenobacter sp. isolated from the air.</title>
        <authorList>
            <person name="Won M."/>
            <person name="Lee C.-M."/>
            <person name="Woen H.-Y."/>
            <person name="Kwon S.-W."/>
        </authorList>
    </citation>
    <scope>NUCLEOTIDE SEQUENCE</scope>
    <source>
        <strain evidence="1">5420S-77</strain>
        <plasmid evidence="1">unnamed6</plasmid>
    </source>
</reference>
<organism evidence="1 2">
    <name type="scientific">Hymenobacter volaticus</name>
    <dbReference type="NCBI Taxonomy" id="2932254"/>
    <lineage>
        <taxon>Bacteria</taxon>
        <taxon>Pseudomonadati</taxon>
        <taxon>Bacteroidota</taxon>
        <taxon>Cytophagia</taxon>
        <taxon>Cytophagales</taxon>
        <taxon>Hymenobacteraceae</taxon>
        <taxon>Hymenobacter</taxon>
    </lineage>
</organism>